<proteinExistence type="inferred from homology"/>
<dbReference type="EMBL" id="CP126655">
    <property type="protein sequence ID" value="WJZ93197.1"/>
    <property type="molecule type" value="Genomic_DNA"/>
</dbReference>
<evidence type="ECO:0000256" key="2">
    <source>
        <dbReference type="ARBA" id="ARBA00010219"/>
    </source>
</evidence>
<reference evidence="9 10" key="1">
    <citation type="journal article" date="2023" name="Hortic Res">
        <title>The complete reference genome for grapevine (Vitis vinifera L.) genetics and breeding.</title>
        <authorList>
            <person name="Shi X."/>
            <person name="Cao S."/>
            <person name="Wang X."/>
            <person name="Huang S."/>
            <person name="Wang Y."/>
            <person name="Liu Z."/>
            <person name="Liu W."/>
            <person name="Leng X."/>
            <person name="Peng Y."/>
            <person name="Wang N."/>
            <person name="Wang Y."/>
            <person name="Ma Z."/>
            <person name="Xu X."/>
            <person name="Zhang F."/>
            <person name="Xue H."/>
            <person name="Zhong H."/>
            <person name="Wang Y."/>
            <person name="Zhang K."/>
            <person name="Velt A."/>
            <person name="Avia K."/>
            <person name="Holtgrawe D."/>
            <person name="Grimplet J."/>
            <person name="Matus J.T."/>
            <person name="Ware D."/>
            <person name="Wu X."/>
            <person name="Wang H."/>
            <person name="Liu C."/>
            <person name="Fang Y."/>
            <person name="Rustenholz C."/>
            <person name="Cheng Z."/>
            <person name="Xiao H."/>
            <person name="Zhou Y."/>
        </authorList>
    </citation>
    <scope>NUCLEOTIDE SEQUENCE [LARGE SCALE GENOMIC DNA]</scope>
    <source>
        <strain evidence="10">cv. Pinot noir / PN40024</strain>
        <tissue evidence="9">Leaf</tissue>
    </source>
</reference>
<comment type="pathway">
    <text evidence="1">Amino-acid biosynthesis; L-lysine biosynthesis via DAP pathway; DL-2,6-diaminopimelate from LL-2,6-diaminopimelate: step 1/1.</text>
</comment>
<dbReference type="SUPFAM" id="SSF54506">
    <property type="entry name" value="Diaminopimelate epimerase-like"/>
    <property type="match status" value="2"/>
</dbReference>
<keyword evidence="4" id="KW-0028">Amino-acid biosynthesis</keyword>
<dbReference type="Pfam" id="PF01678">
    <property type="entry name" value="DAP_epimerase"/>
    <property type="match status" value="2"/>
</dbReference>
<dbReference type="Proteomes" id="UP001227230">
    <property type="component" value="Chromosome 8"/>
</dbReference>
<evidence type="ECO:0000313" key="10">
    <source>
        <dbReference type="Proteomes" id="UP001227230"/>
    </source>
</evidence>
<dbReference type="EC" id="5.1.1.7" evidence="3"/>
<feature type="compositionally biased region" description="Low complexity" evidence="8">
    <location>
        <begin position="29"/>
        <end position="40"/>
    </location>
</feature>
<name>A0ABY9CDQ1_VITVI</name>
<evidence type="ECO:0000256" key="1">
    <source>
        <dbReference type="ARBA" id="ARBA00005196"/>
    </source>
</evidence>
<evidence type="ECO:0000256" key="6">
    <source>
        <dbReference type="ARBA" id="ARBA00023235"/>
    </source>
</evidence>
<dbReference type="PANTHER" id="PTHR31689">
    <property type="entry name" value="DIAMINOPIMELATE EPIMERASE, CHLOROPLASTIC"/>
    <property type="match status" value="1"/>
</dbReference>
<protein>
    <recommendedName>
        <fullName evidence="3">diaminopimelate epimerase</fullName>
        <ecNumber evidence="3">5.1.1.7</ecNumber>
    </recommendedName>
</protein>
<keyword evidence="10" id="KW-1185">Reference proteome</keyword>
<sequence length="337" mass="36827">MAIAATISLPLTSPTRHSVTRRSITSLNVSPSSSSSSSSVQPSFLTLETVAFRNPNFRVSATSMSIEALEKGSQTSFLDRKESGFLHFVKYHGLGNDFILVDNRDSSEPKLTPEQAVKLCDRNFGIGADGVIFAMPGINGTDYTMRIFNSDGSEPEMCGNGVRCFARFIAELENLHGKQSFTLHTGAGLIVPEIQDDGKVILNSRIIQMLHLSHANMNNWLKTWIILLYVDELNLADIGPKFEHHAMFPARTNTEFVQVISRSHLKMRVWERGAGATLACGTGACAVVVAAVLEGHAGRSCTVDLPGGPLDIEWREEDNHVYMTGPAEIVFYGSVPL</sequence>
<comment type="similarity">
    <text evidence="2">Belongs to the diaminopimelate epimerase family.</text>
</comment>
<evidence type="ECO:0000256" key="3">
    <source>
        <dbReference type="ARBA" id="ARBA00013080"/>
    </source>
</evidence>
<dbReference type="InterPro" id="IPR001653">
    <property type="entry name" value="DAP_epimerase_DapF"/>
</dbReference>
<keyword evidence="5" id="KW-0457">Lysine biosynthesis</keyword>
<feature type="region of interest" description="Disordered" evidence="8">
    <location>
        <begin position="20"/>
        <end position="40"/>
    </location>
</feature>
<evidence type="ECO:0000313" key="9">
    <source>
        <dbReference type="EMBL" id="WJZ93197.1"/>
    </source>
</evidence>
<evidence type="ECO:0000256" key="8">
    <source>
        <dbReference type="SAM" id="MobiDB-lite"/>
    </source>
</evidence>
<accession>A0ABY9CDQ1</accession>
<evidence type="ECO:0000256" key="7">
    <source>
        <dbReference type="ARBA" id="ARBA00051712"/>
    </source>
</evidence>
<organism evidence="9 10">
    <name type="scientific">Vitis vinifera</name>
    <name type="common">Grape</name>
    <dbReference type="NCBI Taxonomy" id="29760"/>
    <lineage>
        <taxon>Eukaryota</taxon>
        <taxon>Viridiplantae</taxon>
        <taxon>Streptophyta</taxon>
        <taxon>Embryophyta</taxon>
        <taxon>Tracheophyta</taxon>
        <taxon>Spermatophyta</taxon>
        <taxon>Magnoliopsida</taxon>
        <taxon>eudicotyledons</taxon>
        <taxon>Gunneridae</taxon>
        <taxon>Pentapetalae</taxon>
        <taxon>rosids</taxon>
        <taxon>Vitales</taxon>
        <taxon>Vitaceae</taxon>
        <taxon>Viteae</taxon>
        <taxon>Vitis</taxon>
    </lineage>
</organism>
<gene>
    <name evidence="9" type="ORF">VitviT2T_012154</name>
</gene>
<keyword evidence="6" id="KW-0413">Isomerase</keyword>
<evidence type="ECO:0000256" key="4">
    <source>
        <dbReference type="ARBA" id="ARBA00022605"/>
    </source>
</evidence>
<dbReference type="InterPro" id="IPR018510">
    <property type="entry name" value="DAP_epimerase_AS"/>
</dbReference>
<dbReference type="PROSITE" id="PS01326">
    <property type="entry name" value="DAP_EPIMERASE"/>
    <property type="match status" value="1"/>
</dbReference>
<dbReference type="PANTHER" id="PTHR31689:SF0">
    <property type="entry name" value="DIAMINOPIMELATE EPIMERASE"/>
    <property type="match status" value="1"/>
</dbReference>
<comment type="catalytic activity">
    <reaction evidence="7">
        <text>(2S,6S)-2,6-diaminopimelate = meso-2,6-diaminopimelate</text>
        <dbReference type="Rhea" id="RHEA:15393"/>
        <dbReference type="ChEBI" id="CHEBI:57609"/>
        <dbReference type="ChEBI" id="CHEBI:57791"/>
        <dbReference type="EC" id="5.1.1.7"/>
    </reaction>
</comment>
<evidence type="ECO:0000256" key="5">
    <source>
        <dbReference type="ARBA" id="ARBA00023154"/>
    </source>
</evidence>
<dbReference type="NCBIfam" id="TIGR00652">
    <property type="entry name" value="DapF"/>
    <property type="match status" value="2"/>
</dbReference>
<dbReference type="HAMAP" id="MF_00197">
    <property type="entry name" value="DAP_epimerase"/>
    <property type="match status" value="1"/>
</dbReference>
<dbReference type="Gene3D" id="3.10.310.10">
    <property type="entry name" value="Diaminopimelate Epimerase, Chain A, domain 1"/>
    <property type="match status" value="2"/>
</dbReference>